<keyword evidence="5" id="KW-1185">Reference proteome</keyword>
<dbReference type="RefSeq" id="WP_013426898.1">
    <property type="nucleotide sequence ID" value="NC_014666.1"/>
</dbReference>
<reference evidence="4 5" key="1">
    <citation type="submission" date="2010-10" db="EMBL/GenBank/DDBJ databases">
        <title>Complete sequence of Frankia sp. EuI1c.</title>
        <authorList>
            <consortium name="US DOE Joint Genome Institute"/>
            <person name="Lucas S."/>
            <person name="Copeland A."/>
            <person name="Lapidus A."/>
            <person name="Cheng J.-F."/>
            <person name="Bruce D."/>
            <person name="Goodwin L."/>
            <person name="Pitluck S."/>
            <person name="Chertkov O."/>
            <person name="Detter J.C."/>
            <person name="Han C."/>
            <person name="Tapia R."/>
            <person name="Land M."/>
            <person name="Hauser L."/>
            <person name="Jeffries C."/>
            <person name="Kyrpides N."/>
            <person name="Ivanova N."/>
            <person name="Mikhailova N."/>
            <person name="Beauchemin N."/>
            <person name="Sen A."/>
            <person name="Sur S.A."/>
            <person name="Gtari M."/>
            <person name="Wall L."/>
            <person name="Tisa L."/>
            <person name="Woyke T."/>
        </authorList>
    </citation>
    <scope>NUCLEOTIDE SEQUENCE [LARGE SCALE GENOMIC DNA]</scope>
    <source>
        <strain evidence="5">DSM 45817 / CECT 9037 / EuI1c</strain>
    </source>
</reference>
<name>E3IX08_PSEI1</name>
<dbReference type="Proteomes" id="UP000002484">
    <property type="component" value="Chromosome"/>
</dbReference>
<gene>
    <name evidence="4" type="ordered locus">FraEuI1c_5796</name>
</gene>
<accession>E3IX08</accession>
<feature type="transmembrane region" description="Helical" evidence="2">
    <location>
        <begin position="336"/>
        <end position="355"/>
    </location>
</feature>
<keyword evidence="2" id="KW-0472">Membrane</keyword>
<proteinExistence type="predicted"/>
<evidence type="ECO:0000313" key="5">
    <source>
        <dbReference type="Proteomes" id="UP000002484"/>
    </source>
</evidence>
<evidence type="ECO:0000256" key="2">
    <source>
        <dbReference type="SAM" id="Phobius"/>
    </source>
</evidence>
<dbReference type="InParanoid" id="E3IX08"/>
<organism evidence="4 5">
    <name type="scientific">Pseudofrankia inefficax (strain DSM 45817 / CECT 9037 / DDB 130130 / EuI1c)</name>
    <name type="common">Frankia inefficax</name>
    <dbReference type="NCBI Taxonomy" id="298654"/>
    <lineage>
        <taxon>Bacteria</taxon>
        <taxon>Bacillati</taxon>
        <taxon>Actinomycetota</taxon>
        <taxon>Actinomycetes</taxon>
        <taxon>Frankiales</taxon>
        <taxon>Frankiaceae</taxon>
        <taxon>Pseudofrankia</taxon>
    </lineage>
</organism>
<dbReference type="KEGG" id="fri:FraEuI1c_5796"/>
<evidence type="ECO:0000256" key="1">
    <source>
        <dbReference type="SAM" id="MobiDB-lite"/>
    </source>
</evidence>
<dbReference type="EMBL" id="CP002299">
    <property type="protein sequence ID" value="ADP83780.1"/>
    <property type="molecule type" value="Genomic_DNA"/>
</dbReference>
<feature type="region of interest" description="Disordered" evidence="1">
    <location>
        <begin position="32"/>
        <end position="114"/>
    </location>
</feature>
<keyword evidence="2" id="KW-0812">Transmembrane</keyword>
<keyword evidence="3" id="KW-0732">Signal</keyword>
<feature type="signal peptide" evidence="3">
    <location>
        <begin position="1"/>
        <end position="19"/>
    </location>
</feature>
<protein>
    <recommendedName>
        <fullName evidence="6">LPXTG-motif cell wall anchor domain protein</fullName>
    </recommendedName>
</protein>
<sequence precursor="true">MKLRALGVALLASCGLALAVLPASVAAAVDDPTSVTSPVTSDFSPPPVTGPDDPATGIDPAAVTGPDPVTGADPAAVTGPDDPGINPPPAPDDPNSSILDDKKHPVPGPYPPSKKCGGLTGNLSVDRSVVVVGGSVVFSACGFIPGAIVTIAVNGTTTGTVTADSNGDIVGQAVFTEVGKATLTATGEGSQKIGILGDIDNGPGINVGLAAPMDMGMGTQSITRIVSAKIDVLDPNGKDINGTFIPIPIPIPIFIGGNDDKNNCIDGNKDGKDGVNTLSAVDDKNNLGKDGRNGLNCVGAVGVGVVGVGVGAGGVGGAGATPAGGALPFTGVETGAMASIAFALLGGGLLLRVAARRRRNTLGAHTEG</sequence>
<dbReference type="HOGENOM" id="CLU_751752_0_0_11"/>
<dbReference type="AlphaFoldDB" id="E3IX08"/>
<dbReference type="OrthoDB" id="3215443at2"/>
<dbReference type="STRING" id="298654.FraEuI1c_5796"/>
<evidence type="ECO:0000313" key="4">
    <source>
        <dbReference type="EMBL" id="ADP83780.1"/>
    </source>
</evidence>
<evidence type="ECO:0000256" key="3">
    <source>
        <dbReference type="SAM" id="SignalP"/>
    </source>
</evidence>
<feature type="chain" id="PRO_5039271091" description="LPXTG-motif cell wall anchor domain protein" evidence="3">
    <location>
        <begin position="20"/>
        <end position="368"/>
    </location>
</feature>
<keyword evidence="2" id="KW-1133">Transmembrane helix</keyword>
<evidence type="ECO:0008006" key="6">
    <source>
        <dbReference type="Google" id="ProtNLM"/>
    </source>
</evidence>